<dbReference type="Proteomes" id="UP000015525">
    <property type="component" value="Unassembled WGS sequence"/>
</dbReference>
<reference evidence="2 3" key="1">
    <citation type="journal article" date="2013" name="Genome Announc.">
        <title>Draft Genome Sequence of Sphingobium quisquiliarum Strain P25T, a Novel Hexachlorocyclohexane (HCH)-Degrading Bacterium Isolated from an HCH Dumpsite.</title>
        <authorList>
            <person name="Kumar Singh A."/>
            <person name="Sangwan N."/>
            <person name="Sharma A."/>
            <person name="Gupta V."/>
            <person name="Khurana J.P."/>
            <person name="Lal R."/>
        </authorList>
    </citation>
    <scope>NUCLEOTIDE SEQUENCE [LARGE SCALE GENOMIC DNA]</scope>
    <source>
        <strain evidence="2 3">P25</strain>
    </source>
</reference>
<dbReference type="Gene3D" id="3.40.190.10">
    <property type="entry name" value="Periplasmic binding protein-like II"/>
    <property type="match status" value="2"/>
</dbReference>
<dbReference type="InterPro" id="IPR015168">
    <property type="entry name" value="SsuA/THI5"/>
</dbReference>
<accession>T0GQI7</accession>
<dbReference type="PATRIC" id="fig|1329909.3.peg.3269"/>
<dbReference type="Pfam" id="PF09084">
    <property type="entry name" value="NMT1"/>
    <property type="match status" value="1"/>
</dbReference>
<keyword evidence="3" id="KW-1185">Reference proteome</keyword>
<dbReference type="SUPFAM" id="SSF53850">
    <property type="entry name" value="Periplasmic binding protein-like II"/>
    <property type="match status" value="1"/>
</dbReference>
<dbReference type="PANTHER" id="PTHR30024">
    <property type="entry name" value="ALIPHATIC SULFONATES-BINDING PROTEIN-RELATED"/>
    <property type="match status" value="1"/>
</dbReference>
<protein>
    <recommendedName>
        <fullName evidence="1">SsuA/THI5-like domain-containing protein</fullName>
    </recommendedName>
</protein>
<feature type="domain" description="SsuA/THI5-like" evidence="1">
    <location>
        <begin position="118"/>
        <end position="284"/>
    </location>
</feature>
<evidence type="ECO:0000259" key="1">
    <source>
        <dbReference type="Pfam" id="PF09084"/>
    </source>
</evidence>
<dbReference type="RefSeq" id="WP_021239440.1">
    <property type="nucleotide sequence ID" value="NZ_ATHO01000147.1"/>
</dbReference>
<name>T0GQI7_9SPHN</name>
<proteinExistence type="predicted"/>
<evidence type="ECO:0000313" key="2">
    <source>
        <dbReference type="EMBL" id="EQB02253.1"/>
    </source>
</evidence>
<dbReference type="AlphaFoldDB" id="T0GQI7"/>
<dbReference type="EMBL" id="ATHO01000147">
    <property type="protein sequence ID" value="EQB02253.1"/>
    <property type="molecule type" value="Genomic_DNA"/>
</dbReference>
<organism evidence="2 3">
    <name type="scientific">Sphingobium quisquiliarum P25</name>
    <dbReference type="NCBI Taxonomy" id="1329909"/>
    <lineage>
        <taxon>Bacteria</taxon>
        <taxon>Pseudomonadati</taxon>
        <taxon>Pseudomonadota</taxon>
        <taxon>Alphaproteobacteria</taxon>
        <taxon>Sphingomonadales</taxon>
        <taxon>Sphingomonadaceae</taxon>
        <taxon>Sphingobium</taxon>
    </lineage>
</organism>
<evidence type="ECO:0000313" key="3">
    <source>
        <dbReference type="Proteomes" id="UP000015525"/>
    </source>
</evidence>
<dbReference type="PANTHER" id="PTHR30024:SF21">
    <property type="entry name" value="ABC TRANSPORTER SUBSTRATE-BINDING PROTEIN"/>
    <property type="match status" value="1"/>
</dbReference>
<comment type="caution">
    <text evidence="2">The sequence shown here is derived from an EMBL/GenBank/DDBJ whole genome shotgun (WGS) entry which is preliminary data.</text>
</comment>
<gene>
    <name evidence="2" type="ORF">L288_16970</name>
</gene>
<sequence>MVGNTEPFIVAYQNSVSFLSQARAWLAAAMALLGCALLTACGGSGEAAGGGEVKTVTIASIAYPYQGKQVYNGVNGVVIEQGWLKEQLAKKGVDLVFTPVSTAVGGPLINEGFSGKRIDFASYGDFPAVIAVAGGVPLKIVAPVGQGQDVYIVVRKGLAARSIADLKGKRIALHRGRPWELPFSKLVDSSGLKLSDFKIVNINPSATPAALQSGSVDAAVLLSDGLLVEQKGIGRVIWSTKQASADWKMRAELFGRADFVDAHPDLTQLVVEAFVRAAAWASDEANKAEVIRRAARGALPEDIVAKDYAESGIAWRERFSPIFGPAVREHYRSVADYALERGLIRKKVDTGALLDERFVDKALKDLKLEQFWAREGGARK</sequence>